<dbReference type="AlphaFoldDB" id="A0A1M7KVD6"/>
<dbReference type="EMBL" id="FRDA01000002">
    <property type="protein sequence ID" value="SHM69482.1"/>
    <property type="molecule type" value="Genomic_DNA"/>
</dbReference>
<evidence type="ECO:0000313" key="2">
    <source>
        <dbReference type="Proteomes" id="UP000183983"/>
    </source>
</evidence>
<dbReference type="RefSeq" id="WP_073163015.1">
    <property type="nucleotide sequence ID" value="NZ_FRDA01000002.1"/>
</dbReference>
<dbReference type="GO" id="GO:0019634">
    <property type="term" value="P:organic phosphonate metabolic process"/>
    <property type="evidence" value="ECO:0007669"/>
    <property type="project" value="InterPro"/>
</dbReference>
<dbReference type="OrthoDB" id="530475at2"/>
<accession>A0A1M7KVD6</accession>
<dbReference type="GO" id="GO:0015716">
    <property type="term" value="P:organic phosphonate transport"/>
    <property type="evidence" value="ECO:0007669"/>
    <property type="project" value="InterPro"/>
</dbReference>
<dbReference type="InterPro" id="IPR009609">
    <property type="entry name" value="Phosphonate_metab_PhnG"/>
</dbReference>
<organism evidence="1 2">
    <name type="scientific">Pseudomonas asturiensis</name>
    <dbReference type="NCBI Taxonomy" id="1190415"/>
    <lineage>
        <taxon>Bacteria</taxon>
        <taxon>Pseudomonadati</taxon>
        <taxon>Pseudomonadota</taxon>
        <taxon>Gammaproteobacteria</taxon>
        <taxon>Pseudomonadales</taxon>
        <taxon>Pseudomonadaceae</taxon>
        <taxon>Pseudomonas</taxon>
    </lineage>
</organism>
<gene>
    <name evidence="1" type="ORF">SAMN05216593_102412</name>
</gene>
<dbReference type="Pfam" id="PF06754">
    <property type="entry name" value="PhnG"/>
    <property type="match status" value="1"/>
</dbReference>
<dbReference type="STRING" id="1190415.SAMN05216593_102412"/>
<evidence type="ECO:0000313" key="1">
    <source>
        <dbReference type="EMBL" id="SHM69482.1"/>
    </source>
</evidence>
<sequence>MQSSQQSSELDPETTARQRWMGVLARAHVDEQSVAHLNRHEPVLRDTDYQMIRAPEIGMTLVRGRMGGTGAAFNLGEMSVTRCVVRLADGRTGYSYLAGRDKRHAELAALADAHLQGAQQAWWLAELIEPLARIQALRKADKDAETAATKVEFFTLVRGED</sequence>
<name>A0A1M7KVD6_9PSED</name>
<dbReference type="Proteomes" id="UP000183983">
    <property type="component" value="Unassembled WGS sequence"/>
</dbReference>
<proteinExistence type="predicted"/>
<protein>
    <submittedName>
        <fullName evidence="1">Alpha-D-ribose 1-methylphosphonate 5-triphosphate synthase subunit PhnG</fullName>
    </submittedName>
</protein>
<dbReference type="NCBIfam" id="TIGR03293">
    <property type="entry name" value="PhnG_redo"/>
    <property type="match status" value="1"/>
</dbReference>
<reference evidence="1 2" key="1">
    <citation type="submission" date="2016-11" db="EMBL/GenBank/DDBJ databases">
        <authorList>
            <person name="Jaros S."/>
            <person name="Januszkiewicz K."/>
            <person name="Wedrychowicz H."/>
        </authorList>
    </citation>
    <scope>NUCLEOTIDE SEQUENCE [LARGE SCALE GENOMIC DNA]</scope>
    <source>
        <strain evidence="1 2">LMG 26898</strain>
    </source>
</reference>